<comment type="function">
    <text evidence="2">CRISPR (clustered regularly interspaced short palindromic repeat) is an adaptive immune system that provides protection against mobile genetic elements (viruses, transposable elements and conjugative plasmids). CRISPR clusters contain spacers, sequences complementary to antecedent mobile elements, and target invading nucleic acids. CRISPR clusters are transcribed and processed into CRISPR RNA (crRNA).</text>
</comment>
<dbReference type="NCBIfam" id="TIGR01875">
    <property type="entry name" value="cas_MJ0381"/>
    <property type="match status" value="1"/>
</dbReference>
<evidence type="ECO:0000313" key="4">
    <source>
        <dbReference type="EMBL" id="KAA6335069.1"/>
    </source>
</evidence>
<protein>
    <recommendedName>
        <fullName evidence="5">CRISPR-associated protein Cas7/Cst2/DevR</fullName>
    </recommendedName>
</protein>
<dbReference type="AlphaFoldDB" id="A0A5J4RN41"/>
<comment type="caution">
    <text evidence="4">The sequence shown here is derived from an EMBL/GenBank/DDBJ whole genome shotgun (WGS) entry which is preliminary data.</text>
</comment>
<proteinExistence type="predicted"/>
<accession>A0A5J4RN41</accession>
<feature type="compositionally biased region" description="Polar residues" evidence="3">
    <location>
        <begin position="81"/>
        <end position="91"/>
    </location>
</feature>
<reference evidence="4" key="1">
    <citation type="submission" date="2019-03" db="EMBL/GenBank/DDBJ databases">
        <title>Single cell metagenomics reveals metabolic interactions within the superorganism composed of flagellate Streblomastix strix and complex community of Bacteroidetes bacteria on its surface.</title>
        <authorList>
            <person name="Treitli S.C."/>
            <person name="Kolisko M."/>
            <person name="Husnik F."/>
            <person name="Keeling P."/>
            <person name="Hampl V."/>
        </authorList>
    </citation>
    <scope>NUCLEOTIDE SEQUENCE</scope>
    <source>
        <strain evidence="4">STM</strain>
    </source>
</reference>
<dbReference type="EMBL" id="SNRY01000931">
    <property type="protein sequence ID" value="KAA6335069.1"/>
    <property type="molecule type" value="Genomic_DNA"/>
</dbReference>
<feature type="compositionally biased region" description="Basic and acidic residues" evidence="3">
    <location>
        <begin position="132"/>
        <end position="146"/>
    </location>
</feature>
<name>A0A5J4RN41_9ZZZZ</name>
<dbReference type="GO" id="GO:0051607">
    <property type="term" value="P:defense response to virus"/>
    <property type="evidence" value="ECO:0007669"/>
    <property type="project" value="UniProtKB-KW"/>
</dbReference>
<evidence type="ECO:0000256" key="3">
    <source>
        <dbReference type="SAM" id="MobiDB-lite"/>
    </source>
</evidence>
<evidence type="ECO:0000256" key="1">
    <source>
        <dbReference type="ARBA" id="ARBA00023118"/>
    </source>
</evidence>
<feature type="region of interest" description="Disordered" evidence="3">
    <location>
        <begin position="72"/>
        <end position="91"/>
    </location>
</feature>
<sequence length="366" mass="41405">MAQQLKNITGALLIDATAAFLNGAGLGVGENKNKVIPKTFREKVNDRLEEVPYVSAQSWRRWLRNTTNEENNWEPSELHSIGTTKSGSTNKIATQLNPIDFPEDDIFGYMKSGKVNKSDKEENGEEEESEEEKEKENKKNKKEESIQRTSPFKSSILRGIRNMRCLNTDEAFVHLKEGSPLPYSTRFYSTHLEGFFNLEYYRLGVFDNLGSHQELSLDMIKNKKNVLREESLQENFKRYIMINAEVARKERAAGLLKGLVYLRGGAKMAAFGSDVSPKVLILAGIESANPIFNNIFVGKGEKPALSIAIIKELANDYKEKLATPIHIGIRSGYLENESEVKELQKEGFIVDTPIEIVNKFTNDYLK</sequence>
<organism evidence="4">
    <name type="scientific">termite gut metagenome</name>
    <dbReference type="NCBI Taxonomy" id="433724"/>
    <lineage>
        <taxon>unclassified sequences</taxon>
        <taxon>metagenomes</taxon>
        <taxon>organismal metagenomes</taxon>
    </lineage>
</organism>
<keyword evidence="1" id="KW-0051">Antiviral defense</keyword>
<evidence type="ECO:0000256" key="2">
    <source>
        <dbReference type="ARBA" id="ARBA00025626"/>
    </source>
</evidence>
<evidence type="ECO:0008006" key="5">
    <source>
        <dbReference type="Google" id="ProtNLM"/>
    </source>
</evidence>
<feature type="compositionally biased region" description="Acidic residues" evidence="3">
    <location>
        <begin position="122"/>
        <end position="131"/>
    </location>
</feature>
<gene>
    <name evidence="4" type="ORF">EZS27_016670</name>
</gene>
<feature type="region of interest" description="Disordered" evidence="3">
    <location>
        <begin position="112"/>
        <end position="149"/>
    </location>
</feature>
<dbReference type="InterPro" id="IPR010154">
    <property type="entry name" value="CRISPR-assoc_Cas7/Cst2/DevR"/>
</dbReference>